<dbReference type="AlphaFoldDB" id="A0A842HCE0"/>
<dbReference type="GO" id="GO:0008658">
    <property type="term" value="F:penicillin binding"/>
    <property type="evidence" value="ECO:0007669"/>
    <property type="project" value="InterPro"/>
</dbReference>
<dbReference type="PANTHER" id="PTHR30627:SF2">
    <property type="entry name" value="PEPTIDOGLYCAN D,D-TRANSPEPTIDASE MRDA"/>
    <property type="match status" value="1"/>
</dbReference>
<keyword evidence="7" id="KW-0573">Peptidoglycan synthesis</keyword>
<dbReference type="InterPro" id="IPR050515">
    <property type="entry name" value="Beta-lactam/transpept"/>
</dbReference>
<feature type="domain" description="Penicillin-binding protein transpeptidase" evidence="12">
    <location>
        <begin position="305"/>
        <end position="626"/>
    </location>
</feature>
<comment type="caution">
    <text evidence="14">The sequence shown here is derived from an EMBL/GenBank/DDBJ whole genome shotgun (WGS) entry which is preliminary data.</text>
</comment>
<keyword evidence="14" id="KW-0808">Transferase</keyword>
<keyword evidence="10" id="KW-0961">Cell wall biogenesis/degradation</keyword>
<dbReference type="InterPro" id="IPR012338">
    <property type="entry name" value="Beta-lactam/transpept-like"/>
</dbReference>
<dbReference type="GO" id="GO:0005886">
    <property type="term" value="C:plasma membrane"/>
    <property type="evidence" value="ECO:0007669"/>
    <property type="project" value="UniProtKB-SubCell"/>
</dbReference>
<keyword evidence="5 11" id="KW-0812">Transmembrane</keyword>
<dbReference type="Gene3D" id="3.40.710.10">
    <property type="entry name" value="DD-peptidase/beta-lactamase superfamily"/>
    <property type="match status" value="1"/>
</dbReference>
<evidence type="ECO:0000256" key="1">
    <source>
        <dbReference type="ARBA" id="ARBA00004167"/>
    </source>
</evidence>
<evidence type="ECO:0000313" key="15">
    <source>
        <dbReference type="Proteomes" id="UP000546464"/>
    </source>
</evidence>
<keyword evidence="4" id="KW-0378">Hydrolase</keyword>
<dbReference type="SUPFAM" id="SSF56601">
    <property type="entry name" value="beta-lactamase/transpeptidase-like"/>
    <property type="match status" value="1"/>
</dbReference>
<comment type="subcellular location">
    <subcellularLocation>
        <location evidence="2">Cell membrane</location>
    </subcellularLocation>
    <subcellularLocation>
        <location evidence="1">Membrane</location>
        <topology evidence="1">Single-pass membrane protein</topology>
    </subcellularLocation>
</comment>
<evidence type="ECO:0000256" key="10">
    <source>
        <dbReference type="ARBA" id="ARBA00023316"/>
    </source>
</evidence>
<organism evidence="14 15">
    <name type="scientific">Ruficoccus amylovorans</name>
    <dbReference type="NCBI Taxonomy" id="1804625"/>
    <lineage>
        <taxon>Bacteria</taxon>
        <taxon>Pseudomonadati</taxon>
        <taxon>Verrucomicrobiota</taxon>
        <taxon>Opitutia</taxon>
        <taxon>Puniceicoccales</taxon>
        <taxon>Cerasicoccaceae</taxon>
        <taxon>Ruficoccus</taxon>
    </lineage>
</organism>
<dbReference type="GO" id="GO:0071972">
    <property type="term" value="F:peptidoglycan L,D-transpeptidase activity"/>
    <property type="evidence" value="ECO:0007669"/>
    <property type="project" value="TreeGrafter"/>
</dbReference>
<evidence type="ECO:0000259" key="12">
    <source>
        <dbReference type="Pfam" id="PF00905"/>
    </source>
</evidence>
<evidence type="ECO:0000256" key="11">
    <source>
        <dbReference type="SAM" id="Phobius"/>
    </source>
</evidence>
<sequence length="642" mass="71570">MKFDHFKLWNSRLNIFFLVFGLMFMVLAGGLAWRQLILQGEWKAKEERQNMRRVIQPGPRGDILDRHGNILVGNRPRFSAVVYLRELREEFDKEYSKLINTLREKHREENPDTPFSFDWQELRWESRRIVLQRYLDQINAILGTDDTVTLRDLQRHYWSKLLMPFPLMGDLEPEEYARLIEQLPLGSPIDIYTDTARDYPFGPTACHTLGYVVANPEGIKEDAIPGEDLKTFHYKSEVGKNGLEKAFDDQLQGTSGGEIWVVDRFQFQYDKPLVEIPAKQGANVITSLDIDLQLAAEEAMSDKTGAAVAIDIKTGEVLVLASKPGYNLNDFSPFIRQEAWNQAVEQGALYNRATQGLYAPGSTFKMITAIAALRNGMVGANEYLECGTHFRVGNRLFPEHSHASFGQVDLRKALQKSSNVYFYQVGLRAGIENIAAEAKRLGLGEPTGIEIPYEATRMIVPTPAWRKERDGRPWTQGDTANVSIGQGDLFVTPLQMAAFAASLARRETHTRVTLLHDPEQKPVNHGGEPLGLDDAQYRAIVEGMEAAAGPEGTARFAMVDGVQIAGKTGTAQVKRPSGKITLAWFLGFAPAENPQIAVAVVMEGLVPGDHYAGGKTAAPVARAIFETYFADKDLSDLLAQGD</sequence>
<keyword evidence="3" id="KW-1003">Cell membrane</keyword>
<dbReference type="SUPFAM" id="SSF56519">
    <property type="entry name" value="Penicillin binding protein dimerisation domain"/>
    <property type="match status" value="1"/>
</dbReference>
<name>A0A842HCE0_9BACT</name>
<dbReference type="GO" id="GO:0071555">
    <property type="term" value="P:cell wall organization"/>
    <property type="evidence" value="ECO:0007669"/>
    <property type="project" value="UniProtKB-KW"/>
</dbReference>
<dbReference type="InterPro" id="IPR001460">
    <property type="entry name" value="PCN-bd_Tpept"/>
</dbReference>
<evidence type="ECO:0000259" key="13">
    <source>
        <dbReference type="Pfam" id="PF03717"/>
    </source>
</evidence>
<keyword evidence="4" id="KW-0121">Carboxypeptidase</keyword>
<gene>
    <name evidence="14" type="ORF">H5P28_07380</name>
</gene>
<dbReference type="GO" id="GO:0009252">
    <property type="term" value="P:peptidoglycan biosynthetic process"/>
    <property type="evidence" value="ECO:0007669"/>
    <property type="project" value="UniProtKB-KW"/>
</dbReference>
<evidence type="ECO:0000256" key="3">
    <source>
        <dbReference type="ARBA" id="ARBA00022475"/>
    </source>
</evidence>
<dbReference type="GO" id="GO:0016740">
    <property type="term" value="F:transferase activity"/>
    <property type="evidence" value="ECO:0007669"/>
    <property type="project" value="UniProtKB-KW"/>
</dbReference>
<dbReference type="PANTHER" id="PTHR30627">
    <property type="entry name" value="PEPTIDOGLYCAN D,D-TRANSPEPTIDASE"/>
    <property type="match status" value="1"/>
</dbReference>
<evidence type="ECO:0000256" key="8">
    <source>
        <dbReference type="ARBA" id="ARBA00022989"/>
    </source>
</evidence>
<evidence type="ECO:0000256" key="7">
    <source>
        <dbReference type="ARBA" id="ARBA00022984"/>
    </source>
</evidence>
<dbReference type="InterPro" id="IPR005311">
    <property type="entry name" value="PBP_dimer"/>
</dbReference>
<keyword evidence="15" id="KW-1185">Reference proteome</keyword>
<feature type="transmembrane region" description="Helical" evidence="11">
    <location>
        <begin position="12"/>
        <end position="33"/>
    </location>
</feature>
<reference evidence="14 15" key="1">
    <citation type="submission" date="2020-07" db="EMBL/GenBank/DDBJ databases">
        <authorList>
            <person name="Feng X."/>
        </authorList>
    </citation>
    <scope>NUCLEOTIDE SEQUENCE [LARGE SCALE GENOMIC DNA]</scope>
    <source>
        <strain evidence="14 15">JCM31066</strain>
    </source>
</reference>
<dbReference type="Gene3D" id="3.90.1310.10">
    <property type="entry name" value="Penicillin-binding protein 2a (Domain 2)"/>
    <property type="match status" value="1"/>
</dbReference>
<dbReference type="InterPro" id="IPR036138">
    <property type="entry name" value="PBP_dimer_sf"/>
</dbReference>
<dbReference type="Proteomes" id="UP000546464">
    <property type="component" value="Unassembled WGS sequence"/>
</dbReference>
<evidence type="ECO:0000313" key="14">
    <source>
        <dbReference type="EMBL" id="MBC2594082.1"/>
    </source>
</evidence>
<dbReference type="Pfam" id="PF00905">
    <property type="entry name" value="Transpeptidase"/>
    <property type="match status" value="1"/>
</dbReference>
<evidence type="ECO:0000256" key="2">
    <source>
        <dbReference type="ARBA" id="ARBA00004236"/>
    </source>
</evidence>
<dbReference type="Pfam" id="PF03717">
    <property type="entry name" value="PBP_dimer"/>
    <property type="match status" value="1"/>
</dbReference>
<keyword evidence="4" id="KW-0645">Protease</keyword>
<keyword evidence="6" id="KW-0133">Cell shape</keyword>
<evidence type="ECO:0000256" key="5">
    <source>
        <dbReference type="ARBA" id="ARBA00022692"/>
    </source>
</evidence>
<evidence type="ECO:0000256" key="4">
    <source>
        <dbReference type="ARBA" id="ARBA00022645"/>
    </source>
</evidence>
<evidence type="ECO:0000256" key="9">
    <source>
        <dbReference type="ARBA" id="ARBA00023136"/>
    </source>
</evidence>
<accession>A0A842HCE0</accession>
<proteinExistence type="predicted"/>
<dbReference type="EMBL" id="JACHVB010000020">
    <property type="protein sequence ID" value="MBC2594082.1"/>
    <property type="molecule type" value="Genomic_DNA"/>
</dbReference>
<keyword evidence="8 11" id="KW-1133">Transmembrane helix</keyword>
<dbReference type="RefSeq" id="WP_185675064.1">
    <property type="nucleotide sequence ID" value="NZ_JACHVB010000020.1"/>
</dbReference>
<protein>
    <submittedName>
        <fullName evidence="14">Peptidoglycan glycosyltransferase</fullName>
    </submittedName>
</protein>
<feature type="domain" description="Penicillin-binding protein dimerisation" evidence="13">
    <location>
        <begin position="56"/>
        <end position="263"/>
    </location>
</feature>
<evidence type="ECO:0000256" key="6">
    <source>
        <dbReference type="ARBA" id="ARBA00022960"/>
    </source>
</evidence>
<keyword evidence="9 11" id="KW-0472">Membrane</keyword>
<dbReference type="GO" id="GO:0008360">
    <property type="term" value="P:regulation of cell shape"/>
    <property type="evidence" value="ECO:0007669"/>
    <property type="project" value="UniProtKB-KW"/>
</dbReference>